<gene>
    <name evidence="3" type="primary">svop</name>
    <name evidence="3" type="ORF">SPIL2461_LOCUS18408</name>
</gene>
<sequence>MALATYASSSCTMAIPGRLRRLVFCLSALWLASAGSRAFVPESEQIPRASSIGATEASVAALFVAALSPEVAQAQEADDGNTSWGFNPFVVIVPGGVLYLLNWVFSLKPEMDADADGYKSTTLRGRDSEENLQRRIAEMEARLALEEKERQALIAGRATSTRQEDELDDDLFSSDLDAQLRAANKNG</sequence>
<evidence type="ECO:0000256" key="1">
    <source>
        <dbReference type="SAM" id="Coils"/>
    </source>
</evidence>
<dbReference type="AlphaFoldDB" id="A0A812WAC4"/>
<protein>
    <submittedName>
        <fullName evidence="3">Svop protein</fullName>
    </submittedName>
</protein>
<organism evidence="3 4">
    <name type="scientific">Symbiodinium pilosum</name>
    <name type="common">Dinoflagellate</name>
    <dbReference type="NCBI Taxonomy" id="2952"/>
    <lineage>
        <taxon>Eukaryota</taxon>
        <taxon>Sar</taxon>
        <taxon>Alveolata</taxon>
        <taxon>Dinophyceae</taxon>
        <taxon>Suessiales</taxon>
        <taxon>Symbiodiniaceae</taxon>
        <taxon>Symbiodinium</taxon>
    </lineage>
</organism>
<evidence type="ECO:0000256" key="2">
    <source>
        <dbReference type="SAM" id="SignalP"/>
    </source>
</evidence>
<keyword evidence="1" id="KW-0175">Coiled coil</keyword>
<reference evidence="3" key="1">
    <citation type="submission" date="2021-02" db="EMBL/GenBank/DDBJ databases">
        <authorList>
            <person name="Dougan E. K."/>
            <person name="Rhodes N."/>
            <person name="Thang M."/>
            <person name="Chan C."/>
        </authorList>
    </citation>
    <scope>NUCLEOTIDE SEQUENCE</scope>
</reference>
<evidence type="ECO:0000313" key="4">
    <source>
        <dbReference type="Proteomes" id="UP000649617"/>
    </source>
</evidence>
<keyword evidence="4" id="KW-1185">Reference proteome</keyword>
<evidence type="ECO:0000313" key="3">
    <source>
        <dbReference type="EMBL" id="CAE7669227.1"/>
    </source>
</evidence>
<keyword evidence="2" id="KW-0732">Signal</keyword>
<dbReference type="EMBL" id="CAJNIZ010043804">
    <property type="protein sequence ID" value="CAE7669227.1"/>
    <property type="molecule type" value="Genomic_DNA"/>
</dbReference>
<name>A0A812WAC4_SYMPI</name>
<proteinExistence type="predicted"/>
<dbReference type="OrthoDB" id="10432449at2759"/>
<feature type="chain" id="PRO_5032744021" evidence="2">
    <location>
        <begin position="39"/>
        <end position="187"/>
    </location>
</feature>
<dbReference type="Proteomes" id="UP000649617">
    <property type="component" value="Unassembled WGS sequence"/>
</dbReference>
<feature type="coiled-coil region" evidence="1">
    <location>
        <begin position="129"/>
        <end position="156"/>
    </location>
</feature>
<accession>A0A812WAC4</accession>
<comment type="caution">
    <text evidence="3">The sequence shown here is derived from an EMBL/GenBank/DDBJ whole genome shotgun (WGS) entry which is preliminary data.</text>
</comment>
<feature type="signal peptide" evidence="2">
    <location>
        <begin position="1"/>
        <end position="38"/>
    </location>
</feature>